<dbReference type="AlphaFoldDB" id="A0A2P2PFB5"/>
<evidence type="ECO:0000313" key="1">
    <source>
        <dbReference type="EMBL" id="MBX53430.1"/>
    </source>
</evidence>
<name>A0A2P2PFB5_RHIMU</name>
<accession>A0A2P2PFB5</accession>
<organism evidence="1">
    <name type="scientific">Rhizophora mucronata</name>
    <name type="common">Asiatic mangrove</name>
    <dbReference type="NCBI Taxonomy" id="61149"/>
    <lineage>
        <taxon>Eukaryota</taxon>
        <taxon>Viridiplantae</taxon>
        <taxon>Streptophyta</taxon>
        <taxon>Embryophyta</taxon>
        <taxon>Tracheophyta</taxon>
        <taxon>Spermatophyta</taxon>
        <taxon>Magnoliopsida</taxon>
        <taxon>eudicotyledons</taxon>
        <taxon>Gunneridae</taxon>
        <taxon>Pentapetalae</taxon>
        <taxon>rosids</taxon>
        <taxon>fabids</taxon>
        <taxon>Malpighiales</taxon>
        <taxon>Rhizophoraceae</taxon>
        <taxon>Rhizophora</taxon>
    </lineage>
</organism>
<proteinExistence type="predicted"/>
<sequence length="64" mass="7453">MNCLYAVVSPRCFKYRNCILRASVLVFAVFLCDQFLEKKKKSDKNCCIFLFLFSSCLLVDDNDL</sequence>
<dbReference type="EMBL" id="GGEC01072946">
    <property type="protein sequence ID" value="MBX53430.1"/>
    <property type="molecule type" value="Transcribed_RNA"/>
</dbReference>
<reference evidence="1" key="1">
    <citation type="submission" date="2018-02" db="EMBL/GenBank/DDBJ databases">
        <title>Rhizophora mucronata_Transcriptome.</title>
        <authorList>
            <person name="Meera S.P."/>
            <person name="Sreeshan A."/>
            <person name="Augustine A."/>
        </authorList>
    </citation>
    <scope>NUCLEOTIDE SEQUENCE</scope>
    <source>
        <tissue evidence="1">Leaf</tissue>
    </source>
</reference>
<protein>
    <submittedName>
        <fullName evidence="1">Uncharacterized protein</fullName>
    </submittedName>
</protein>